<feature type="region of interest" description="Disordered" evidence="1">
    <location>
        <begin position="284"/>
        <end position="348"/>
    </location>
</feature>
<dbReference type="EMBL" id="BFEA01001358">
    <property type="protein sequence ID" value="GBG93271.1"/>
    <property type="molecule type" value="Genomic_DNA"/>
</dbReference>
<feature type="compositionally biased region" description="Basic residues" evidence="1">
    <location>
        <begin position="297"/>
        <end position="309"/>
    </location>
</feature>
<proteinExistence type="predicted"/>
<dbReference type="Proteomes" id="UP000265515">
    <property type="component" value="Unassembled WGS sequence"/>
</dbReference>
<evidence type="ECO:0000313" key="2">
    <source>
        <dbReference type="EMBL" id="GBG93271.1"/>
    </source>
</evidence>
<name>A0A388MFD9_CHABU</name>
<gene>
    <name evidence="2" type="ORF">CBR_g62612</name>
</gene>
<dbReference type="AlphaFoldDB" id="A0A388MFD9"/>
<feature type="region of interest" description="Disordered" evidence="1">
    <location>
        <begin position="240"/>
        <end position="267"/>
    </location>
</feature>
<organism evidence="2 3">
    <name type="scientific">Chara braunii</name>
    <name type="common">Braun's stonewort</name>
    <dbReference type="NCBI Taxonomy" id="69332"/>
    <lineage>
        <taxon>Eukaryota</taxon>
        <taxon>Viridiplantae</taxon>
        <taxon>Streptophyta</taxon>
        <taxon>Charophyceae</taxon>
        <taxon>Charales</taxon>
        <taxon>Characeae</taxon>
        <taxon>Chara</taxon>
    </lineage>
</organism>
<keyword evidence="3" id="KW-1185">Reference proteome</keyword>
<feature type="compositionally biased region" description="Basic and acidic residues" evidence="1">
    <location>
        <begin position="315"/>
        <end position="326"/>
    </location>
</feature>
<evidence type="ECO:0000313" key="3">
    <source>
        <dbReference type="Proteomes" id="UP000265515"/>
    </source>
</evidence>
<dbReference type="Gramene" id="GBG93271">
    <property type="protein sequence ID" value="GBG93271"/>
    <property type="gene ID" value="CBR_g62612"/>
</dbReference>
<accession>A0A388MFD9</accession>
<reference evidence="2 3" key="1">
    <citation type="journal article" date="2018" name="Cell">
        <title>The Chara Genome: Secondary Complexity and Implications for Plant Terrestrialization.</title>
        <authorList>
            <person name="Nishiyama T."/>
            <person name="Sakayama H."/>
            <person name="Vries J.D."/>
            <person name="Buschmann H."/>
            <person name="Saint-Marcoux D."/>
            <person name="Ullrich K.K."/>
            <person name="Haas F.B."/>
            <person name="Vanderstraeten L."/>
            <person name="Becker D."/>
            <person name="Lang D."/>
            <person name="Vosolsobe S."/>
            <person name="Rombauts S."/>
            <person name="Wilhelmsson P.K.I."/>
            <person name="Janitza P."/>
            <person name="Kern R."/>
            <person name="Heyl A."/>
            <person name="Rumpler F."/>
            <person name="Villalobos L.I.A.C."/>
            <person name="Clay J.M."/>
            <person name="Skokan R."/>
            <person name="Toyoda A."/>
            <person name="Suzuki Y."/>
            <person name="Kagoshima H."/>
            <person name="Schijlen E."/>
            <person name="Tajeshwar N."/>
            <person name="Catarino B."/>
            <person name="Hetherington A.J."/>
            <person name="Saltykova A."/>
            <person name="Bonnot C."/>
            <person name="Breuninger H."/>
            <person name="Symeonidi A."/>
            <person name="Radhakrishnan G.V."/>
            <person name="Van Nieuwerburgh F."/>
            <person name="Deforce D."/>
            <person name="Chang C."/>
            <person name="Karol K.G."/>
            <person name="Hedrich R."/>
            <person name="Ulvskov P."/>
            <person name="Glockner G."/>
            <person name="Delwiche C.F."/>
            <person name="Petrasek J."/>
            <person name="Van de Peer Y."/>
            <person name="Friml J."/>
            <person name="Beilby M."/>
            <person name="Dolan L."/>
            <person name="Kohara Y."/>
            <person name="Sugano S."/>
            <person name="Fujiyama A."/>
            <person name="Delaux P.-M."/>
            <person name="Quint M."/>
            <person name="TheiBen G."/>
            <person name="Hagemann M."/>
            <person name="Harholt J."/>
            <person name="Dunand C."/>
            <person name="Zachgo S."/>
            <person name="Langdale J."/>
            <person name="Maumus F."/>
            <person name="Straeten D.V.D."/>
            <person name="Gould S.B."/>
            <person name="Rensing S.A."/>
        </authorList>
    </citation>
    <scope>NUCLEOTIDE SEQUENCE [LARGE SCALE GENOMIC DNA]</scope>
    <source>
        <strain evidence="2 3">S276</strain>
    </source>
</reference>
<evidence type="ECO:0000256" key="1">
    <source>
        <dbReference type="SAM" id="MobiDB-lite"/>
    </source>
</evidence>
<sequence>MRGRASPICKKHAKYPCKGIWYDNAPIVPPPPDGDMDVVAVPHDREVHGERVVQSPVPEDDVARPVVRQIVDSVDTALLGDSGAVSGGDMQEEDTLGSPAAVGGDAETGEDRVREVYGDVGAPSTIPGSREEEGAGVMAPSPIPHDSPTARLRPPSQRSRRRPPRYVEQPRGSLMFGAMTVDELGACLATDLTETRRGVRIDSKKGKALLPRVQSVSWGPASQTPPSDASVAVGAMGVGAAQSPPSVARDRGTRPSAPTSVAGGPRECGQATAQAVASLLGRNHIPWGDTRRSTVGTRKRQPGLGRRRSSTSSTREVHVAGFEHRGGLGAKVEGAGGRGSAAPGARVSTHGLREVSQILGADVLGPPRTQRPLLRRASCLDGETTGGEGLEMMRGRRRTDTILGFAEGDETEWRHGG</sequence>
<comment type="caution">
    <text evidence="2">The sequence shown here is derived from an EMBL/GenBank/DDBJ whole genome shotgun (WGS) entry which is preliminary data.</text>
</comment>
<feature type="region of interest" description="Disordered" evidence="1">
    <location>
        <begin position="79"/>
        <end position="172"/>
    </location>
</feature>
<protein>
    <submittedName>
        <fullName evidence="2">Uncharacterized protein</fullName>
    </submittedName>
</protein>